<gene>
    <name evidence="2" type="ORF">IB285_00040</name>
</gene>
<dbReference type="EMBL" id="JACXLC010000001">
    <property type="protein sequence ID" value="MBD2840638.1"/>
    <property type="molecule type" value="Genomic_DNA"/>
</dbReference>
<organism evidence="2 3">
    <name type="scientific">Erythrobacter rubeus</name>
    <dbReference type="NCBI Taxonomy" id="2760803"/>
    <lineage>
        <taxon>Bacteria</taxon>
        <taxon>Pseudomonadati</taxon>
        <taxon>Pseudomonadota</taxon>
        <taxon>Alphaproteobacteria</taxon>
        <taxon>Sphingomonadales</taxon>
        <taxon>Erythrobacteraceae</taxon>
        <taxon>Erythrobacter/Porphyrobacter group</taxon>
        <taxon>Erythrobacter</taxon>
    </lineage>
</organism>
<evidence type="ECO:0000256" key="1">
    <source>
        <dbReference type="SAM" id="Phobius"/>
    </source>
</evidence>
<dbReference type="Proteomes" id="UP000635384">
    <property type="component" value="Unassembled WGS sequence"/>
</dbReference>
<keyword evidence="1" id="KW-0812">Transmembrane</keyword>
<reference evidence="2 3" key="1">
    <citation type="submission" date="2020-09" db="EMBL/GenBank/DDBJ databases">
        <authorList>
            <person name="Yoon J.-W."/>
        </authorList>
    </citation>
    <scope>NUCLEOTIDE SEQUENCE [LARGE SCALE GENOMIC DNA]</scope>
    <source>
        <strain evidence="2 3">KMU-140</strain>
    </source>
</reference>
<dbReference type="Pfam" id="PF14352">
    <property type="entry name" value="DUF4402"/>
    <property type="match status" value="1"/>
</dbReference>
<dbReference type="InterPro" id="IPR025514">
    <property type="entry name" value="DUF4402"/>
</dbReference>
<evidence type="ECO:0000313" key="3">
    <source>
        <dbReference type="Proteomes" id="UP000635384"/>
    </source>
</evidence>
<sequence>MFDHEPKSDFPGSYFQLARAAVIAVVRIIMLVSAALALLGPAHARNSSAAGSGVATVVEPLTVKAIRPLEFSIEARTIRERYRYVIRADRSIGVGSYNEAKKPRSPAFTGTPAEFEVRGIPHRYYRVGLPTRVTAHSSGIRTNTIDVTELFAESRNSTSTPGEFRLGANGVDRFQVGGELEITAQTAVAKYTAEITLAVRYD</sequence>
<dbReference type="RefSeq" id="WP_190786261.1">
    <property type="nucleotide sequence ID" value="NZ_JACXLC010000001.1"/>
</dbReference>
<keyword evidence="1" id="KW-0472">Membrane</keyword>
<protein>
    <submittedName>
        <fullName evidence="2">DUF4402 domain-containing protein</fullName>
    </submittedName>
</protein>
<feature type="transmembrane region" description="Helical" evidence="1">
    <location>
        <begin position="20"/>
        <end position="39"/>
    </location>
</feature>
<proteinExistence type="predicted"/>
<accession>A0ABR8KK73</accession>
<evidence type="ECO:0000313" key="2">
    <source>
        <dbReference type="EMBL" id="MBD2840638.1"/>
    </source>
</evidence>
<keyword evidence="3" id="KW-1185">Reference proteome</keyword>
<comment type="caution">
    <text evidence="2">The sequence shown here is derived from an EMBL/GenBank/DDBJ whole genome shotgun (WGS) entry which is preliminary data.</text>
</comment>
<keyword evidence="1" id="KW-1133">Transmembrane helix</keyword>
<name>A0ABR8KK73_9SPHN</name>